<organism evidence="1 2">
    <name type="scientific">Striga asiatica</name>
    <name type="common">Asiatic witchweed</name>
    <name type="synonym">Buchnera asiatica</name>
    <dbReference type="NCBI Taxonomy" id="4170"/>
    <lineage>
        <taxon>Eukaryota</taxon>
        <taxon>Viridiplantae</taxon>
        <taxon>Streptophyta</taxon>
        <taxon>Embryophyta</taxon>
        <taxon>Tracheophyta</taxon>
        <taxon>Spermatophyta</taxon>
        <taxon>Magnoliopsida</taxon>
        <taxon>eudicotyledons</taxon>
        <taxon>Gunneridae</taxon>
        <taxon>Pentapetalae</taxon>
        <taxon>asterids</taxon>
        <taxon>lamiids</taxon>
        <taxon>Lamiales</taxon>
        <taxon>Orobanchaceae</taxon>
        <taxon>Buchnereae</taxon>
        <taxon>Striga</taxon>
    </lineage>
</organism>
<dbReference type="Proteomes" id="UP000325081">
    <property type="component" value="Unassembled WGS sequence"/>
</dbReference>
<sequence>MPNAAPIIGRHRRRRSALRQITISAAHGGQIGCQTFRRRRPFILRQQQTLAGAAHDGQILVIHRSHPRALPTLIHAQHTAVAVASRRRTAVAVSSRRVAAVTQLLVFFRRRTAQPPSTYSPPRLSAVSMPHLRQQARIFVSVCHLIGRRKKGRATTEGEICGRGGSVGGRTTGGDGKWGEAIVTAEEAIFDGDGPVGGGAAGAGYRWGGDVGCDGLWFRQQWSCKILG</sequence>
<proteinExistence type="predicted"/>
<dbReference type="AlphaFoldDB" id="A0A5A7P7P2"/>
<gene>
    <name evidence="1" type="ORF">STAS_04369</name>
</gene>
<reference evidence="2" key="1">
    <citation type="journal article" date="2019" name="Curr. Biol.">
        <title>Genome Sequence of Striga asiatica Provides Insight into the Evolution of Plant Parasitism.</title>
        <authorList>
            <person name="Yoshida S."/>
            <person name="Kim S."/>
            <person name="Wafula E.K."/>
            <person name="Tanskanen J."/>
            <person name="Kim Y.M."/>
            <person name="Honaas L."/>
            <person name="Yang Z."/>
            <person name="Spallek T."/>
            <person name="Conn C.E."/>
            <person name="Ichihashi Y."/>
            <person name="Cheong K."/>
            <person name="Cui S."/>
            <person name="Der J.P."/>
            <person name="Gundlach H."/>
            <person name="Jiao Y."/>
            <person name="Hori C."/>
            <person name="Ishida J.K."/>
            <person name="Kasahara H."/>
            <person name="Kiba T."/>
            <person name="Kim M.S."/>
            <person name="Koo N."/>
            <person name="Laohavisit A."/>
            <person name="Lee Y.H."/>
            <person name="Lumba S."/>
            <person name="McCourt P."/>
            <person name="Mortimer J.C."/>
            <person name="Mutuku J.M."/>
            <person name="Nomura T."/>
            <person name="Sasaki-Sekimoto Y."/>
            <person name="Seto Y."/>
            <person name="Wang Y."/>
            <person name="Wakatake T."/>
            <person name="Sakakibara H."/>
            <person name="Demura T."/>
            <person name="Yamaguchi S."/>
            <person name="Yoneyama K."/>
            <person name="Manabe R.I."/>
            <person name="Nelson D.C."/>
            <person name="Schulman A.H."/>
            <person name="Timko M.P."/>
            <person name="dePamphilis C.W."/>
            <person name="Choi D."/>
            <person name="Shirasu K."/>
        </authorList>
    </citation>
    <scope>NUCLEOTIDE SEQUENCE [LARGE SCALE GENOMIC DNA]</scope>
    <source>
        <strain evidence="2">cv. UVA1</strain>
    </source>
</reference>
<protein>
    <submittedName>
        <fullName evidence="1">4-hydroxy-3-methylbut-2-enyl diphosphatereductase</fullName>
    </submittedName>
</protein>
<name>A0A5A7P7P2_STRAF</name>
<accession>A0A5A7P7P2</accession>
<comment type="caution">
    <text evidence="1">The sequence shown here is derived from an EMBL/GenBank/DDBJ whole genome shotgun (WGS) entry which is preliminary data.</text>
</comment>
<keyword evidence="2" id="KW-1185">Reference proteome</keyword>
<evidence type="ECO:0000313" key="2">
    <source>
        <dbReference type="Proteomes" id="UP000325081"/>
    </source>
</evidence>
<evidence type="ECO:0000313" key="1">
    <source>
        <dbReference type="EMBL" id="GER28564.1"/>
    </source>
</evidence>
<dbReference type="EMBL" id="BKCP01002780">
    <property type="protein sequence ID" value="GER28564.1"/>
    <property type="molecule type" value="Genomic_DNA"/>
</dbReference>